<feature type="region of interest" description="Disordered" evidence="1">
    <location>
        <begin position="1"/>
        <end position="49"/>
    </location>
</feature>
<dbReference type="EMBL" id="CM001486">
    <property type="protein sequence ID" value="EIW00592.1"/>
    <property type="molecule type" value="Genomic_DNA"/>
</dbReference>
<dbReference type="HOGENOM" id="CLU_3085775_0_0_9"/>
<protein>
    <submittedName>
        <fullName evidence="2">Uncharacterized protein</fullName>
    </submittedName>
</protein>
<organism evidence="2 3">
    <name type="scientific">Thermoanaerobacter siderophilus SR4</name>
    <dbReference type="NCBI Taxonomy" id="880478"/>
    <lineage>
        <taxon>Bacteria</taxon>
        <taxon>Bacillati</taxon>
        <taxon>Bacillota</taxon>
        <taxon>Clostridia</taxon>
        <taxon>Thermoanaerobacterales</taxon>
        <taxon>Thermoanaerobacteraceae</taxon>
        <taxon>Thermoanaerobacter</taxon>
    </lineage>
</organism>
<feature type="compositionally biased region" description="Basic and acidic residues" evidence="1">
    <location>
        <begin position="21"/>
        <end position="30"/>
    </location>
</feature>
<evidence type="ECO:0000256" key="1">
    <source>
        <dbReference type="SAM" id="MobiDB-lite"/>
    </source>
</evidence>
<evidence type="ECO:0000313" key="3">
    <source>
        <dbReference type="Proteomes" id="UP000005110"/>
    </source>
</evidence>
<name>I9AEZ0_9THEO</name>
<feature type="non-terminal residue" evidence="2">
    <location>
        <position position="49"/>
    </location>
</feature>
<sequence length="49" mass="5808">MDSKDMQRLQTTQQRGYPLNREMEFQKTTEVHSISSASEDGRNEVQRYT</sequence>
<dbReference type="AlphaFoldDB" id="I9AEZ0"/>
<feature type="compositionally biased region" description="Basic and acidic residues" evidence="1">
    <location>
        <begin position="39"/>
        <end position="49"/>
    </location>
</feature>
<accession>I9AEZ0</accession>
<evidence type="ECO:0000313" key="2">
    <source>
        <dbReference type="EMBL" id="EIW00592.1"/>
    </source>
</evidence>
<proteinExistence type="predicted"/>
<reference evidence="2 3" key="1">
    <citation type="submission" date="2012-02" db="EMBL/GenBank/DDBJ databases">
        <title>Improved High-Quality Draft sequence of Thermoanaerobacter siderophilus SR4.</title>
        <authorList>
            <consortium name="US DOE Joint Genome Institute"/>
            <person name="Lucas S."/>
            <person name="Han J."/>
            <person name="Lapidus A."/>
            <person name="Cheng J.-F."/>
            <person name="Goodwin L."/>
            <person name="Pitluck S."/>
            <person name="Peters L."/>
            <person name="Detter J.C."/>
            <person name="Han C."/>
            <person name="Tapia R."/>
            <person name="Land M."/>
            <person name="Hauser L."/>
            <person name="Kyrpides N."/>
            <person name="Ivanova N."/>
            <person name="Pagani I."/>
            <person name="Hemme C."/>
            <person name="Woyke T."/>
        </authorList>
    </citation>
    <scope>NUCLEOTIDE SEQUENCE [LARGE SCALE GENOMIC DNA]</scope>
    <source>
        <strain evidence="2 3">SR4</strain>
    </source>
</reference>
<gene>
    <name evidence="2" type="ORF">ThesiDRAFT1_1682</name>
</gene>
<dbReference type="Proteomes" id="UP000005110">
    <property type="component" value="Chromosome"/>
</dbReference>
<keyword evidence="3" id="KW-1185">Reference proteome</keyword>